<keyword evidence="3" id="KW-1185">Reference proteome</keyword>
<feature type="transmembrane region" description="Helical" evidence="1">
    <location>
        <begin position="35"/>
        <end position="55"/>
    </location>
</feature>
<name>A0A7W5F936_9ACTN</name>
<evidence type="ECO:0000313" key="2">
    <source>
        <dbReference type="EMBL" id="MBB3089592.1"/>
    </source>
</evidence>
<dbReference type="EMBL" id="JACHXG010000005">
    <property type="protein sequence ID" value="MBB3089592.1"/>
    <property type="molecule type" value="Genomic_DNA"/>
</dbReference>
<protein>
    <submittedName>
        <fullName evidence="2">Uncharacterized protein</fullName>
    </submittedName>
</protein>
<evidence type="ECO:0000313" key="3">
    <source>
        <dbReference type="Proteomes" id="UP000577707"/>
    </source>
</evidence>
<keyword evidence="1" id="KW-1133">Transmembrane helix</keyword>
<proteinExistence type="predicted"/>
<sequence>MLLVVGIELARLGAIVWLFARLVRQSAPAPTWSNAIALLVLGLLQGTNGMTRLVGGAPLLEERQGTPDWGYRVDGAAFVVLGLVAAGLFIREVIHLRERRTDPADPAGTAS</sequence>
<dbReference type="RefSeq" id="WP_183545526.1">
    <property type="nucleotide sequence ID" value="NZ_BMQT01000007.1"/>
</dbReference>
<feature type="transmembrane region" description="Helical" evidence="1">
    <location>
        <begin position="6"/>
        <end position="23"/>
    </location>
</feature>
<organism evidence="2 3">
    <name type="scientific">Nocardioides albus</name>
    <dbReference type="NCBI Taxonomy" id="1841"/>
    <lineage>
        <taxon>Bacteria</taxon>
        <taxon>Bacillati</taxon>
        <taxon>Actinomycetota</taxon>
        <taxon>Actinomycetes</taxon>
        <taxon>Propionibacteriales</taxon>
        <taxon>Nocardioidaceae</taxon>
        <taxon>Nocardioides</taxon>
    </lineage>
</organism>
<keyword evidence="1" id="KW-0472">Membrane</keyword>
<comment type="caution">
    <text evidence="2">The sequence shown here is derived from an EMBL/GenBank/DDBJ whole genome shotgun (WGS) entry which is preliminary data.</text>
</comment>
<feature type="transmembrane region" description="Helical" evidence="1">
    <location>
        <begin position="75"/>
        <end position="94"/>
    </location>
</feature>
<dbReference type="AlphaFoldDB" id="A0A7W5F936"/>
<reference evidence="2 3" key="1">
    <citation type="submission" date="2020-08" db="EMBL/GenBank/DDBJ databases">
        <title>Genomic Encyclopedia of Type Strains, Phase III (KMG-III): the genomes of soil and plant-associated and newly described type strains.</title>
        <authorList>
            <person name="Whitman W."/>
        </authorList>
    </citation>
    <scope>NUCLEOTIDE SEQUENCE [LARGE SCALE GENOMIC DNA]</scope>
    <source>
        <strain evidence="2 3">CECT 3302</strain>
    </source>
</reference>
<evidence type="ECO:0000256" key="1">
    <source>
        <dbReference type="SAM" id="Phobius"/>
    </source>
</evidence>
<keyword evidence="1" id="KW-0812">Transmembrane</keyword>
<dbReference type="Proteomes" id="UP000577707">
    <property type="component" value="Unassembled WGS sequence"/>
</dbReference>
<gene>
    <name evidence="2" type="ORF">FHS12_002541</name>
</gene>
<accession>A0A7W5F936</accession>